<evidence type="ECO:0000313" key="3">
    <source>
        <dbReference type="Proteomes" id="UP001501343"/>
    </source>
</evidence>
<dbReference type="Proteomes" id="UP001501343">
    <property type="component" value="Unassembled WGS sequence"/>
</dbReference>
<dbReference type="RefSeq" id="WP_248145516.1">
    <property type="nucleotide sequence ID" value="NZ_BAAAOF010000002.1"/>
</dbReference>
<dbReference type="PANTHER" id="PTHR48207:SF3">
    <property type="entry name" value="SUCCINATE--HYDROXYMETHYLGLUTARATE COA-TRANSFERASE"/>
    <property type="match status" value="1"/>
</dbReference>
<keyword evidence="3" id="KW-1185">Reference proteome</keyword>
<comment type="caution">
    <text evidence="2">The sequence shown here is derived from an EMBL/GenBank/DDBJ whole genome shotgun (WGS) entry which is preliminary data.</text>
</comment>
<keyword evidence="1" id="KW-0808">Transferase</keyword>
<dbReference type="SUPFAM" id="SSF89796">
    <property type="entry name" value="CoA-transferase family III (CaiB/BaiF)"/>
    <property type="match status" value="1"/>
</dbReference>
<evidence type="ECO:0000313" key="2">
    <source>
        <dbReference type="EMBL" id="GAA1917299.1"/>
    </source>
</evidence>
<proteinExistence type="predicted"/>
<reference evidence="3" key="1">
    <citation type="journal article" date="2019" name="Int. J. Syst. Evol. Microbiol.">
        <title>The Global Catalogue of Microorganisms (GCM) 10K type strain sequencing project: providing services to taxonomists for standard genome sequencing and annotation.</title>
        <authorList>
            <consortium name="The Broad Institute Genomics Platform"/>
            <consortium name="The Broad Institute Genome Sequencing Center for Infectious Disease"/>
            <person name="Wu L."/>
            <person name="Ma J."/>
        </authorList>
    </citation>
    <scope>NUCLEOTIDE SEQUENCE [LARGE SCALE GENOMIC DNA]</scope>
    <source>
        <strain evidence="3">JCM 14900</strain>
    </source>
</reference>
<dbReference type="Gene3D" id="3.30.1540.10">
    <property type="entry name" value="formyl-coa transferase, domain 3"/>
    <property type="match status" value="1"/>
</dbReference>
<dbReference type="PANTHER" id="PTHR48207">
    <property type="entry name" value="SUCCINATE--HYDROXYMETHYLGLUTARATE COA-TRANSFERASE"/>
    <property type="match status" value="1"/>
</dbReference>
<dbReference type="Gene3D" id="3.40.50.10540">
    <property type="entry name" value="Crotonobetainyl-coa:carnitine coa-transferase, domain 1"/>
    <property type="match status" value="1"/>
</dbReference>
<dbReference type="InterPro" id="IPR044855">
    <property type="entry name" value="CoA-Trfase_III_dom3_sf"/>
</dbReference>
<organism evidence="2 3">
    <name type="scientific">Microbacterium aoyamense</name>
    <dbReference type="NCBI Taxonomy" id="344166"/>
    <lineage>
        <taxon>Bacteria</taxon>
        <taxon>Bacillati</taxon>
        <taxon>Actinomycetota</taxon>
        <taxon>Actinomycetes</taxon>
        <taxon>Micrococcales</taxon>
        <taxon>Microbacteriaceae</taxon>
        <taxon>Microbacterium</taxon>
    </lineage>
</organism>
<dbReference type="EMBL" id="BAAAOF010000002">
    <property type="protein sequence ID" value="GAA1917299.1"/>
    <property type="molecule type" value="Genomic_DNA"/>
</dbReference>
<dbReference type="InterPro" id="IPR003673">
    <property type="entry name" value="CoA-Trfase_fam_III"/>
</dbReference>
<name>A0ABP5AQ40_9MICO</name>
<gene>
    <name evidence="2" type="ORF">GCM10009775_07160</name>
</gene>
<evidence type="ECO:0008006" key="4">
    <source>
        <dbReference type="Google" id="ProtNLM"/>
    </source>
</evidence>
<evidence type="ECO:0000256" key="1">
    <source>
        <dbReference type="ARBA" id="ARBA00022679"/>
    </source>
</evidence>
<dbReference type="InterPro" id="IPR050483">
    <property type="entry name" value="CoA-transferase_III_domain"/>
</dbReference>
<dbReference type="InterPro" id="IPR023606">
    <property type="entry name" value="CoA-Trfase_III_dom_1_sf"/>
</dbReference>
<protein>
    <recommendedName>
        <fullName evidence="4">Carnitine dehydratase</fullName>
    </recommendedName>
</protein>
<accession>A0ABP5AQ40</accession>
<sequence length="394" mass="42345">MSALQGVRVLCVGQFYMAPYSSLLLARMGADVIKIESPKGDPYRHLPTTTGSGNSVQFDLMNGGKKLMKLDLRAPEGREVFLALVADSDVIVQNLAPGALDRMGLGYDVLHGVNPRIILASGSGFGSTGPYANDTAMDLTIQARAAIMSTTGFMDGEPVRTGPSVVDLMGGTHLAVGILAALFQREHTGEGQHVEVALQDAIVPALSSNIAALLSDRGSPERTGNRHGALAVAPYNAYEASNGWVTILCPSQAHWDSLREIMADPRAHDPLLHDMSGRAAHIDLVDEIVSDWARGLPKETIFSLLQAEGIPVAPVITLPELLEDPHFVHRNMLRTTKTENGNWHTWASPVRLSDSPMVEPTRPGALGSDTEAILRDELGYEGERIDALRSAKII</sequence>
<dbReference type="Pfam" id="PF02515">
    <property type="entry name" value="CoA_transf_3"/>
    <property type="match status" value="1"/>
</dbReference>